<protein>
    <submittedName>
        <fullName evidence="2">Uncharacterized protein</fullName>
    </submittedName>
</protein>
<sequence length="81" mass="8494">MGYVTEKTTWPTAVQVDQSVKSLIDLFYSLADDKASTSGPRIAEEVFTKDGTMMAAAGASKGTEGAPTSKASNGQQTSFLN</sequence>
<evidence type="ECO:0000313" key="2">
    <source>
        <dbReference type="EMBL" id="KEF55976.1"/>
    </source>
</evidence>
<dbReference type="OrthoDB" id="3468019at2759"/>
<dbReference type="AlphaFoldDB" id="A0A072P7Z0"/>
<keyword evidence="3" id="KW-1185">Reference proteome</keyword>
<name>A0A072P7Z0_9EURO</name>
<dbReference type="GeneID" id="25282470"/>
<evidence type="ECO:0000256" key="1">
    <source>
        <dbReference type="SAM" id="MobiDB-lite"/>
    </source>
</evidence>
<reference evidence="2 3" key="1">
    <citation type="submission" date="2013-03" db="EMBL/GenBank/DDBJ databases">
        <title>The Genome Sequence of Exophiala aquamarina CBS 119918.</title>
        <authorList>
            <consortium name="The Broad Institute Genomics Platform"/>
            <person name="Cuomo C."/>
            <person name="de Hoog S."/>
            <person name="Gorbushina A."/>
            <person name="Walker B."/>
            <person name="Young S.K."/>
            <person name="Zeng Q."/>
            <person name="Gargeya S."/>
            <person name="Fitzgerald M."/>
            <person name="Haas B."/>
            <person name="Abouelleil A."/>
            <person name="Allen A.W."/>
            <person name="Alvarado L."/>
            <person name="Arachchi H.M."/>
            <person name="Berlin A.M."/>
            <person name="Chapman S.B."/>
            <person name="Gainer-Dewar J."/>
            <person name="Goldberg J."/>
            <person name="Griggs A."/>
            <person name="Gujja S."/>
            <person name="Hansen M."/>
            <person name="Howarth C."/>
            <person name="Imamovic A."/>
            <person name="Ireland A."/>
            <person name="Larimer J."/>
            <person name="McCowan C."/>
            <person name="Murphy C."/>
            <person name="Pearson M."/>
            <person name="Poon T.W."/>
            <person name="Priest M."/>
            <person name="Roberts A."/>
            <person name="Saif S."/>
            <person name="Shea T."/>
            <person name="Sisk P."/>
            <person name="Sykes S."/>
            <person name="Wortman J."/>
            <person name="Nusbaum C."/>
            <person name="Birren B."/>
        </authorList>
    </citation>
    <scope>NUCLEOTIDE SEQUENCE [LARGE SCALE GENOMIC DNA]</scope>
    <source>
        <strain evidence="2 3">CBS 119918</strain>
    </source>
</reference>
<comment type="caution">
    <text evidence="2">The sequence shown here is derived from an EMBL/GenBank/DDBJ whole genome shotgun (WGS) entry which is preliminary data.</text>
</comment>
<dbReference type="EMBL" id="AMGV01000006">
    <property type="protein sequence ID" value="KEF55976.1"/>
    <property type="molecule type" value="Genomic_DNA"/>
</dbReference>
<dbReference type="HOGENOM" id="CLU_2573895_0_0_1"/>
<feature type="compositionally biased region" description="Polar residues" evidence="1">
    <location>
        <begin position="69"/>
        <end position="81"/>
    </location>
</feature>
<evidence type="ECO:0000313" key="3">
    <source>
        <dbReference type="Proteomes" id="UP000027920"/>
    </source>
</evidence>
<organism evidence="2 3">
    <name type="scientific">Exophiala aquamarina CBS 119918</name>
    <dbReference type="NCBI Taxonomy" id="1182545"/>
    <lineage>
        <taxon>Eukaryota</taxon>
        <taxon>Fungi</taxon>
        <taxon>Dikarya</taxon>
        <taxon>Ascomycota</taxon>
        <taxon>Pezizomycotina</taxon>
        <taxon>Eurotiomycetes</taxon>
        <taxon>Chaetothyriomycetidae</taxon>
        <taxon>Chaetothyriales</taxon>
        <taxon>Herpotrichiellaceae</taxon>
        <taxon>Exophiala</taxon>
    </lineage>
</organism>
<dbReference type="RefSeq" id="XP_013258566.1">
    <property type="nucleotide sequence ID" value="XM_013403112.1"/>
</dbReference>
<feature type="region of interest" description="Disordered" evidence="1">
    <location>
        <begin position="56"/>
        <end position="81"/>
    </location>
</feature>
<accession>A0A072P7Z0</accession>
<dbReference type="VEuPathDB" id="FungiDB:A1O9_07556"/>
<gene>
    <name evidence="2" type="ORF">A1O9_07556</name>
</gene>
<dbReference type="Proteomes" id="UP000027920">
    <property type="component" value="Unassembled WGS sequence"/>
</dbReference>
<proteinExistence type="predicted"/>